<dbReference type="EMBL" id="PEVG01000010">
    <property type="protein sequence ID" value="PIU99708.1"/>
    <property type="molecule type" value="Genomic_DNA"/>
</dbReference>
<name>A0A2M7B9F4_9BACT</name>
<accession>A0A2M7B9F4</accession>
<dbReference type="Proteomes" id="UP000228561">
    <property type="component" value="Unassembled WGS sequence"/>
</dbReference>
<sequence length="127" mass="14677">MQDAEKENNCYEQYQKLGGIINEKDYESALARAKNTTVPDLDIRRIKQSELMAKIAGIELRNTKDAMDQRTVLYVILRADTAPKGIKYHHNQMSDQHLFAEALRMLEDIDSLNKLINTHPNISFAWK</sequence>
<dbReference type="AlphaFoldDB" id="A0A2M7B9F4"/>
<gene>
    <name evidence="1" type="ORF">COS58_00935</name>
</gene>
<reference evidence="2" key="1">
    <citation type="submission" date="2017-09" db="EMBL/GenBank/DDBJ databases">
        <title>Depth-based differentiation of microbial function through sediment-hosted aquifers and enrichment of novel symbionts in the deep terrestrial subsurface.</title>
        <authorList>
            <person name="Probst A.J."/>
            <person name="Ladd B."/>
            <person name="Jarett J.K."/>
            <person name="Geller-Mcgrath D.E."/>
            <person name="Sieber C.M.K."/>
            <person name="Emerson J.B."/>
            <person name="Anantharaman K."/>
            <person name="Thomas B.C."/>
            <person name="Malmstrom R."/>
            <person name="Stieglmeier M."/>
            <person name="Klingl A."/>
            <person name="Woyke T."/>
            <person name="Ryan C.M."/>
            <person name="Banfield J.F."/>
        </authorList>
    </citation>
    <scope>NUCLEOTIDE SEQUENCE [LARGE SCALE GENOMIC DNA]</scope>
</reference>
<proteinExistence type="predicted"/>
<organism evidence="1 2">
    <name type="scientific">Candidatus Tagabacteria bacterium CG03_land_8_20_14_0_80_41_22</name>
    <dbReference type="NCBI Taxonomy" id="1975020"/>
    <lineage>
        <taxon>Bacteria</taxon>
        <taxon>Candidatus Tagaibacteriota</taxon>
    </lineage>
</organism>
<evidence type="ECO:0000313" key="1">
    <source>
        <dbReference type="EMBL" id="PIU99708.1"/>
    </source>
</evidence>
<protein>
    <submittedName>
        <fullName evidence="1">Uncharacterized protein</fullName>
    </submittedName>
</protein>
<comment type="caution">
    <text evidence="1">The sequence shown here is derived from an EMBL/GenBank/DDBJ whole genome shotgun (WGS) entry which is preliminary data.</text>
</comment>
<evidence type="ECO:0000313" key="2">
    <source>
        <dbReference type="Proteomes" id="UP000228561"/>
    </source>
</evidence>